<dbReference type="GO" id="GO:0005737">
    <property type="term" value="C:cytoplasm"/>
    <property type="evidence" value="ECO:0007669"/>
    <property type="project" value="TreeGrafter"/>
</dbReference>
<feature type="coiled-coil region" evidence="1">
    <location>
        <begin position="105"/>
        <end position="163"/>
    </location>
</feature>
<dbReference type="Proteomes" id="UP001177744">
    <property type="component" value="Unassembled WGS sequence"/>
</dbReference>
<accession>A0AA40I6D6</accession>
<protein>
    <submittedName>
        <fullName evidence="2">Uncharacterized protein</fullName>
    </submittedName>
</protein>
<gene>
    <name evidence="2" type="ORF">QTO34_014317</name>
</gene>
<dbReference type="PANTHER" id="PTHR18947:SF31">
    <property type="entry name" value="PROTEIN DAPLE"/>
    <property type="match status" value="1"/>
</dbReference>
<comment type="caution">
    <text evidence="2">The sequence shown here is derived from an EMBL/GenBank/DDBJ whole genome shotgun (WGS) entry which is preliminary data.</text>
</comment>
<dbReference type="EMBL" id="JAULJE010000004">
    <property type="protein sequence ID" value="KAK1343764.1"/>
    <property type="molecule type" value="Genomic_DNA"/>
</dbReference>
<name>A0AA40I6D6_CNENI</name>
<organism evidence="2 3">
    <name type="scientific">Cnephaeus nilssonii</name>
    <name type="common">Northern bat</name>
    <name type="synonym">Eptesicus nilssonii</name>
    <dbReference type="NCBI Taxonomy" id="3371016"/>
    <lineage>
        <taxon>Eukaryota</taxon>
        <taxon>Metazoa</taxon>
        <taxon>Chordata</taxon>
        <taxon>Craniata</taxon>
        <taxon>Vertebrata</taxon>
        <taxon>Euteleostomi</taxon>
        <taxon>Mammalia</taxon>
        <taxon>Eutheria</taxon>
        <taxon>Laurasiatheria</taxon>
        <taxon>Chiroptera</taxon>
        <taxon>Yangochiroptera</taxon>
        <taxon>Vespertilionidae</taxon>
        <taxon>Cnephaeus</taxon>
    </lineage>
</organism>
<dbReference type="GO" id="GO:0030705">
    <property type="term" value="P:cytoskeleton-dependent intracellular transport"/>
    <property type="evidence" value="ECO:0007669"/>
    <property type="project" value="TreeGrafter"/>
</dbReference>
<dbReference type="PANTHER" id="PTHR18947">
    <property type="entry name" value="HOOK PROTEINS"/>
    <property type="match status" value="1"/>
</dbReference>
<dbReference type="AlphaFoldDB" id="A0AA40I6D6"/>
<dbReference type="GO" id="GO:0008017">
    <property type="term" value="F:microtubule binding"/>
    <property type="evidence" value="ECO:0007669"/>
    <property type="project" value="TreeGrafter"/>
</dbReference>
<proteinExistence type="predicted"/>
<keyword evidence="3" id="KW-1185">Reference proteome</keyword>
<dbReference type="GO" id="GO:0005813">
    <property type="term" value="C:centrosome"/>
    <property type="evidence" value="ECO:0007669"/>
    <property type="project" value="TreeGrafter"/>
</dbReference>
<keyword evidence="1" id="KW-0175">Coiled coil</keyword>
<dbReference type="GO" id="GO:0051959">
    <property type="term" value="F:dynein light intermediate chain binding"/>
    <property type="evidence" value="ECO:0007669"/>
    <property type="project" value="TreeGrafter"/>
</dbReference>
<reference evidence="2" key="1">
    <citation type="submission" date="2023-06" db="EMBL/GenBank/DDBJ databases">
        <title>Reference genome for the Northern bat (Eptesicus nilssonii), a most northern bat species.</title>
        <authorList>
            <person name="Laine V.N."/>
            <person name="Pulliainen A.T."/>
            <person name="Lilley T.M."/>
        </authorList>
    </citation>
    <scope>NUCLEOTIDE SEQUENCE</scope>
    <source>
        <strain evidence="2">BLF_Eptnil</strain>
        <tissue evidence="2">Kidney</tissue>
    </source>
</reference>
<evidence type="ECO:0000313" key="2">
    <source>
        <dbReference type="EMBL" id="KAK1343764.1"/>
    </source>
</evidence>
<dbReference type="GO" id="GO:0031122">
    <property type="term" value="P:cytoplasmic microtubule organization"/>
    <property type="evidence" value="ECO:0007669"/>
    <property type="project" value="TreeGrafter"/>
</dbReference>
<evidence type="ECO:0000256" key="1">
    <source>
        <dbReference type="SAM" id="Coils"/>
    </source>
</evidence>
<evidence type="ECO:0000313" key="3">
    <source>
        <dbReference type="Proteomes" id="UP001177744"/>
    </source>
</evidence>
<sequence length="166" mass="19433">MKAKPHSLELDWDTEKKHIEQLPEENLILEIAQKQNMNESAHLGWELEQLSKNADLLDTSRKLFVLELNECTSSRIVNLEKETRTYRAPSKGCRMSPGHLKCGELEKENQQLSKIEKLQTQLEREKQSNWNVETFSEELIEEKEQLQSDMKTLKADKAKQIKDLEQ</sequence>